<keyword evidence="4" id="KW-0472">Membrane</keyword>
<dbReference type="Ensembl" id="ENSMAMT00000015196.2">
    <property type="protein sequence ID" value="ENSMAMP00000014783.2"/>
    <property type="gene ID" value="ENSMAMG00000010036.2"/>
</dbReference>
<dbReference type="PROSITE" id="PS50049">
    <property type="entry name" value="THD_2"/>
    <property type="match status" value="1"/>
</dbReference>
<dbReference type="GeneTree" id="ENSGT00940000171828"/>
<keyword evidence="7" id="KW-1185">Reference proteome</keyword>
<comment type="subcellular location">
    <subcellularLocation>
        <location evidence="1">Membrane</location>
    </subcellularLocation>
</comment>
<evidence type="ECO:0000256" key="2">
    <source>
        <dbReference type="ARBA" id="ARBA00008670"/>
    </source>
</evidence>
<evidence type="ECO:0000313" key="7">
    <source>
        <dbReference type="Proteomes" id="UP000261640"/>
    </source>
</evidence>
<dbReference type="AlphaFoldDB" id="A0A3Q3LKV2"/>
<evidence type="ECO:0000313" key="6">
    <source>
        <dbReference type="Ensembl" id="ENSMAMP00000014783.2"/>
    </source>
</evidence>
<dbReference type="GO" id="GO:0005125">
    <property type="term" value="F:cytokine activity"/>
    <property type="evidence" value="ECO:0007669"/>
    <property type="project" value="UniProtKB-KW"/>
</dbReference>
<protein>
    <recommendedName>
        <fullName evidence="5">THD domain-containing protein</fullName>
    </recommendedName>
</protein>
<dbReference type="GO" id="GO:0005164">
    <property type="term" value="F:tumor necrosis factor receptor binding"/>
    <property type="evidence" value="ECO:0007669"/>
    <property type="project" value="InterPro"/>
</dbReference>
<dbReference type="Proteomes" id="UP000261640">
    <property type="component" value="Unplaced"/>
</dbReference>
<dbReference type="InterPro" id="IPR006052">
    <property type="entry name" value="TNF_dom"/>
</dbReference>
<dbReference type="InParanoid" id="A0A3Q3LKV2"/>
<evidence type="ECO:0000256" key="4">
    <source>
        <dbReference type="ARBA" id="ARBA00023136"/>
    </source>
</evidence>
<keyword evidence="3" id="KW-0202">Cytokine</keyword>
<dbReference type="GO" id="GO:0016020">
    <property type="term" value="C:membrane"/>
    <property type="evidence" value="ECO:0007669"/>
    <property type="project" value="UniProtKB-SubCell"/>
</dbReference>
<accession>A0A3Q3LKV2</accession>
<evidence type="ECO:0000256" key="3">
    <source>
        <dbReference type="ARBA" id="ARBA00022514"/>
    </source>
</evidence>
<dbReference type="Pfam" id="PF00229">
    <property type="entry name" value="TNF"/>
    <property type="match status" value="1"/>
</dbReference>
<organism evidence="6 7">
    <name type="scientific">Mastacembelus armatus</name>
    <name type="common">zig-zag eel</name>
    <dbReference type="NCBI Taxonomy" id="205130"/>
    <lineage>
        <taxon>Eukaryota</taxon>
        <taxon>Metazoa</taxon>
        <taxon>Chordata</taxon>
        <taxon>Craniata</taxon>
        <taxon>Vertebrata</taxon>
        <taxon>Euteleostomi</taxon>
        <taxon>Actinopterygii</taxon>
        <taxon>Neopterygii</taxon>
        <taxon>Teleostei</taxon>
        <taxon>Neoteleostei</taxon>
        <taxon>Acanthomorphata</taxon>
        <taxon>Anabantaria</taxon>
        <taxon>Synbranchiformes</taxon>
        <taxon>Mastacembelidae</taxon>
        <taxon>Mastacembelus</taxon>
    </lineage>
</organism>
<dbReference type="PANTHER" id="PTHR11471:SF23">
    <property type="entry name" value="TUMOR NECROSIS FACTOR"/>
    <property type="match status" value="1"/>
</dbReference>
<dbReference type="PANTHER" id="PTHR11471">
    <property type="entry name" value="TUMOR NECROSIS FACTOR FAMILY MEMBER"/>
    <property type="match status" value="1"/>
</dbReference>
<dbReference type="SUPFAM" id="SSF49842">
    <property type="entry name" value="TNF-like"/>
    <property type="match status" value="1"/>
</dbReference>
<dbReference type="Gene3D" id="2.60.120.40">
    <property type="match status" value="1"/>
</dbReference>
<proteinExistence type="inferred from homology"/>
<dbReference type="InterPro" id="IPR008983">
    <property type="entry name" value="Tumour_necrosis_fac-like_dom"/>
</dbReference>
<feature type="domain" description="THD" evidence="5">
    <location>
        <begin position="44"/>
        <end position="170"/>
    </location>
</feature>
<reference evidence="6" key="2">
    <citation type="submission" date="2025-09" db="UniProtKB">
        <authorList>
            <consortium name="Ensembl"/>
        </authorList>
    </citation>
    <scope>IDENTIFICATION</scope>
</reference>
<dbReference type="STRING" id="205130.ENSMAMP00000014783"/>
<name>A0A3Q3LKV2_9TELE</name>
<reference evidence="6" key="1">
    <citation type="submission" date="2025-08" db="UniProtKB">
        <authorList>
            <consortium name="Ensembl"/>
        </authorList>
    </citation>
    <scope>IDENTIFICATION</scope>
</reference>
<comment type="similarity">
    <text evidence="2">Belongs to the tumor necrosis factor family.</text>
</comment>
<sequence length="171" mass="19314">QSHALCSSHYTAFPVCSGFLKPQQTRSRAVINKHHQCVRGCSVLTKRFVKSPTALENNSWQALHSCHNCSLFLSNNSIHCTQDGLYFLYAQVTFTRHTSEHQSKYVTLKKNPNLTKGKKLKKLAEGSFPSSTEGSVWVAKIVRLREGDSVSLDIKDEILKESTFWGAYELH</sequence>
<dbReference type="GO" id="GO:0006955">
    <property type="term" value="P:immune response"/>
    <property type="evidence" value="ECO:0007669"/>
    <property type="project" value="InterPro"/>
</dbReference>
<evidence type="ECO:0000256" key="1">
    <source>
        <dbReference type="ARBA" id="ARBA00004370"/>
    </source>
</evidence>
<dbReference type="GO" id="GO:0005615">
    <property type="term" value="C:extracellular space"/>
    <property type="evidence" value="ECO:0007669"/>
    <property type="project" value="UniProtKB-KW"/>
</dbReference>
<evidence type="ECO:0000259" key="5">
    <source>
        <dbReference type="PROSITE" id="PS50049"/>
    </source>
</evidence>